<name>A0A4X1SN18_PIG</name>
<feature type="compositionally biased region" description="Low complexity" evidence="1">
    <location>
        <begin position="107"/>
        <end position="118"/>
    </location>
</feature>
<feature type="compositionally biased region" description="Basic and acidic residues" evidence="1">
    <location>
        <begin position="144"/>
        <end position="155"/>
    </location>
</feature>
<feature type="signal peptide" evidence="2">
    <location>
        <begin position="1"/>
        <end position="18"/>
    </location>
</feature>
<feature type="compositionally biased region" description="Basic and acidic residues" evidence="1">
    <location>
        <begin position="79"/>
        <end position="106"/>
    </location>
</feature>
<evidence type="ECO:0000256" key="1">
    <source>
        <dbReference type="SAM" id="MobiDB-lite"/>
    </source>
</evidence>
<evidence type="ECO:0000313" key="4">
    <source>
        <dbReference type="Proteomes" id="UP000314985"/>
    </source>
</evidence>
<dbReference type="Ensembl" id="ENSSSCT00070004560.1">
    <property type="protein sequence ID" value="ENSSSCP00070003758.1"/>
    <property type="gene ID" value="ENSSSCG00070002430.1"/>
</dbReference>
<evidence type="ECO:0000313" key="3">
    <source>
        <dbReference type="Ensembl" id="ENSSSCP00070003758.1"/>
    </source>
</evidence>
<proteinExistence type="predicted"/>
<dbReference type="AlphaFoldDB" id="A0A4X1SN18"/>
<dbReference type="InterPro" id="IPR026160">
    <property type="entry name" value="Ric3"/>
</dbReference>
<dbReference type="PANTHER" id="PTHR21723:SF3">
    <property type="entry name" value="PROTEIN RIC-3"/>
    <property type="match status" value="1"/>
</dbReference>
<feature type="compositionally biased region" description="Basic residues" evidence="1">
    <location>
        <begin position="168"/>
        <end position="177"/>
    </location>
</feature>
<accession>A0A4X1SN18</accession>
<feature type="chain" id="PRO_5021265329" evidence="2">
    <location>
        <begin position="19"/>
        <end position="177"/>
    </location>
</feature>
<feature type="compositionally biased region" description="Basic and acidic residues" evidence="1">
    <location>
        <begin position="48"/>
        <end position="62"/>
    </location>
</feature>
<organism evidence="3 4">
    <name type="scientific">Sus scrofa</name>
    <name type="common">Pig</name>
    <dbReference type="NCBI Taxonomy" id="9823"/>
    <lineage>
        <taxon>Eukaryota</taxon>
        <taxon>Metazoa</taxon>
        <taxon>Chordata</taxon>
        <taxon>Craniata</taxon>
        <taxon>Vertebrata</taxon>
        <taxon>Euteleostomi</taxon>
        <taxon>Mammalia</taxon>
        <taxon>Eutheria</taxon>
        <taxon>Laurasiatheria</taxon>
        <taxon>Artiodactyla</taxon>
        <taxon>Suina</taxon>
        <taxon>Suidae</taxon>
        <taxon>Sus</taxon>
    </lineage>
</organism>
<keyword evidence="2" id="KW-0732">Signal</keyword>
<reference evidence="3 4" key="1">
    <citation type="submission" date="2017-08" db="EMBL/GenBank/DDBJ databases">
        <title>USMARCv1.0.</title>
        <authorList>
            <person name="Hannum G.I."/>
            <person name="Koren S."/>
            <person name="Schroeder S.G."/>
            <person name="Chin S.C."/>
            <person name="Nonneman D.J."/>
            <person name="Becker S.A."/>
            <person name="Rosen B.D."/>
            <person name="Bickhart D.M."/>
            <person name="Putnam N.H."/>
            <person name="Green R.E."/>
            <person name="Tuggle C.K."/>
            <person name="Liu H."/>
            <person name="Rohrer G.A."/>
            <person name="Warr A."/>
            <person name="Hall R."/>
            <person name="Kim K."/>
            <person name="Hume D.A."/>
            <person name="Talbot R."/>
            <person name="Chow W."/>
            <person name="Howe K."/>
            <person name="Schwartz A.S."/>
            <person name="Watson M."/>
            <person name="Archibald A.L."/>
            <person name="Phillippy A.M."/>
            <person name="Smith T.P.L."/>
        </authorList>
    </citation>
    <scope>NUCLEOTIDE SEQUENCE [LARGE SCALE GENOMIC DNA]</scope>
</reference>
<sequence length="177" mass="18684">MASSAVRRVALASGLVLAASLLLPKAFLSRGKPQEPPPAPEGYPEETYPIHDLSDGVRRRPETILVDFPDPQEPSAEEIAERMELPEEEEAGRLGREMPAKPRAPEDGAAAPGGPRPETCSCCFPAQEDPAVLAEHAGFGADGPSEREEGAREEPGIGAARACVGGALRRRSPQGSE</sequence>
<protein>
    <submittedName>
        <fullName evidence="3">RIC3 acetylcholine receptor chaperone</fullName>
    </submittedName>
</protein>
<dbReference type="PANTHER" id="PTHR21723">
    <property type="entry name" value="RESISTANCE TO INHIBITORS OF CHOLINESTERASE PROTEIN 3 RIC3"/>
    <property type="match status" value="1"/>
</dbReference>
<dbReference type="Proteomes" id="UP000314985">
    <property type="component" value="Chromosome 9"/>
</dbReference>
<reference evidence="3" key="2">
    <citation type="submission" date="2025-08" db="UniProtKB">
        <authorList>
            <consortium name="Ensembl"/>
        </authorList>
    </citation>
    <scope>IDENTIFICATION</scope>
</reference>
<feature type="region of interest" description="Disordered" evidence="1">
    <location>
        <begin position="29"/>
        <end position="177"/>
    </location>
</feature>
<evidence type="ECO:0000256" key="2">
    <source>
        <dbReference type="SAM" id="SignalP"/>
    </source>
</evidence>